<dbReference type="Proteomes" id="UP000002669">
    <property type="component" value="Unassembled WGS sequence"/>
</dbReference>
<dbReference type="AlphaFoldDB" id="E5R3Z5"/>
<feature type="region of interest" description="Disordered" evidence="1">
    <location>
        <begin position="86"/>
        <end position="128"/>
    </location>
</feature>
<dbReference type="InParanoid" id="E5R3Z5"/>
<evidence type="ECO:0000313" key="3">
    <source>
        <dbReference type="Proteomes" id="UP000002669"/>
    </source>
</evidence>
<organism evidence="3">
    <name type="scientific">Arthroderma gypseum (strain ATCC MYA-4604 / CBS 118893)</name>
    <name type="common">Microsporum gypseum</name>
    <dbReference type="NCBI Taxonomy" id="535722"/>
    <lineage>
        <taxon>Eukaryota</taxon>
        <taxon>Fungi</taxon>
        <taxon>Dikarya</taxon>
        <taxon>Ascomycota</taxon>
        <taxon>Pezizomycotina</taxon>
        <taxon>Eurotiomycetes</taxon>
        <taxon>Eurotiomycetidae</taxon>
        <taxon>Onygenales</taxon>
        <taxon>Arthrodermataceae</taxon>
        <taxon>Nannizzia</taxon>
    </lineage>
</organism>
<feature type="compositionally biased region" description="Low complexity" evidence="1">
    <location>
        <begin position="9"/>
        <end position="25"/>
    </location>
</feature>
<dbReference type="HOGENOM" id="CLU_052049_0_0_1"/>
<sequence>MGIPLDYTPPASRSRPSAGSGVRVSADAGSKPPADPTAAARSSIRRSPHPQPRRIFGRVHAARRPNAVLDPRDRYLILDAAARTVDRDRSYERDPSLPRIARNPMVDHSTGGPDSAESPAGLSRREIGRRLLRDSVNYTYPGRRMRIPRDMHGQDILPLAAPNTLRNRPSYSPRFAPAHPEDSGLTNSLETDDSSTTEGTMDASMPLLRRVGHRSVATARNSPSIVPALPLPRAESVMSTDDEAPDVSDSWARLLNTIPLDNHLPSADSSFTSATASASASASRSSTAAPTTLTPSSSFGSTTSSRLHIMFDPFPSFSANCDYISSSENSDTEAEEDLERLRSHRRRSQPRSQSQSQSQTPTQTQNPTQSQSESNTPTDSFAPTASSFTLENEAAGLQLLHDTLNLLSRRDDIPDEWWATAGLTRII</sequence>
<dbReference type="GeneID" id="10033128"/>
<feature type="region of interest" description="Disordered" evidence="1">
    <location>
        <begin position="325"/>
        <end position="384"/>
    </location>
</feature>
<proteinExistence type="predicted"/>
<dbReference type="OMA" id="EFLNPCD"/>
<dbReference type="OrthoDB" id="3946700at2759"/>
<evidence type="ECO:0000256" key="1">
    <source>
        <dbReference type="SAM" id="MobiDB-lite"/>
    </source>
</evidence>
<accession>E5R3Z5</accession>
<dbReference type="VEuPathDB" id="FungiDB:MGYG_01856"/>
<gene>
    <name evidence="2" type="ORF">MGYG_01856</name>
</gene>
<feature type="compositionally biased region" description="Basic and acidic residues" evidence="1">
    <location>
        <begin position="86"/>
        <end position="96"/>
    </location>
</feature>
<reference evidence="3" key="1">
    <citation type="journal article" date="2012" name="MBio">
        <title>Comparative genome analysis of Trichophyton rubrum and related dermatophytes reveals candidate genes involved in infection.</title>
        <authorList>
            <person name="Martinez D.A."/>
            <person name="Oliver B.G."/>
            <person name="Graeser Y."/>
            <person name="Goldberg J.M."/>
            <person name="Li W."/>
            <person name="Martinez-Rossi N.M."/>
            <person name="Monod M."/>
            <person name="Shelest E."/>
            <person name="Barton R.C."/>
            <person name="Birch E."/>
            <person name="Brakhage A.A."/>
            <person name="Chen Z."/>
            <person name="Gurr S.J."/>
            <person name="Heiman D."/>
            <person name="Heitman J."/>
            <person name="Kosti I."/>
            <person name="Rossi A."/>
            <person name="Saif S."/>
            <person name="Samalova M."/>
            <person name="Saunders C.W."/>
            <person name="Shea T."/>
            <person name="Summerbell R.C."/>
            <person name="Xu J."/>
            <person name="Young S."/>
            <person name="Zeng Q."/>
            <person name="Birren B.W."/>
            <person name="Cuomo C.A."/>
            <person name="White T.C."/>
        </authorList>
    </citation>
    <scope>NUCLEOTIDE SEQUENCE [LARGE SCALE GENOMIC DNA]</scope>
    <source>
        <strain evidence="3">ATCC MYA-4604 / CBS 118893</strain>
    </source>
</reference>
<name>E5R3Z5_ARTGP</name>
<evidence type="ECO:0000313" key="2">
    <source>
        <dbReference type="EMBL" id="EFQ98841.1"/>
    </source>
</evidence>
<dbReference type="EMBL" id="DS989822">
    <property type="protein sequence ID" value="EFQ98841.1"/>
    <property type="molecule type" value="Genomic_DNA"/>
</dbReference>
<protein>
    <submittedName>
        <fullName evidence="2">Uncharacterized protein</fullName>
    </submittedName>
</protein>
<keyword evidence="3" id="KW-1185">Reference proteome</keyword>
<dbReference type="RefSeq" id="XP_003177793.1">
    <property type="nucleotide sequence ID" value="XM_003177745.1"/>
</dbReference>
<dbReference type="eggNOG" id="ENOG502SQAM">
    <property type="taxonomic scope" value="Eukaryota"/>
</dbReference>
<feature type="region of interest" description="Disordered" evidence="1">
    <location>
        <begin position="280"/>
        <end position="302"/>
    </location>
</feature>
<feature type="compositionally biased region" description="Low complexity" evidence="1">
    <location>
        <begin position="350"/>
        <end position="376"/>
    </location>
</feature>
<feature type="region of interest" description="Disordered" evidence="1">
    <location>
        <begin position="162"/>
        <end position="200"/>
    </location>
</feature>
<feature type="region of interest" description="Disordered" evidence="1">
    <location>
        <begin position="1"/>
        <end position="60"/>
    </location>
</feature>
<feature type="compositionally biased region" description="Basic residues" evidence="1">
    <location>
        <begin position="43"/>
        <end position="60"/>
    </location>
</feature>